<dbReference type="Proteomes" id="UP000887580">
    <property type="component" value="Unplaced"/>
</dbReference>
<reference evidence="2" key="1">
    <citation type="submission" date="2022-11" db="UniProtKB">
        <authorList>
            <consortium name="WormBaseParasite"/>
        </authorList>
    </citation>
    <scope>IDENTIFICATION</scope>
</reference>
<organism evidence="1 2">
    <name type="scientific">Panagrolaimus sp. PS1159</name>
    <dbReference type="NCBI Taxonomy" id="55785"/>
    <lineage>
        <taxon>Eukaryota</taxon>
        <taxon>Metazoa</taxon>
        <taxon>Ecdysozoa</taxon>
        <taxon>Nematoda</taxon>
        <taxon>Chromadorea</taxon>
        <taxon>Rhabditida</taxon>
        <taxon>Tylenchina</taxon>
        <taxon>Panagrolaimomorpha</taxon>
        <taxon>Panagrolaimoidea</taxon>
        <taxon>Panagrolaimidae</taxon>
        <taxon>Panagrolaimus</taxon>
    </lineage>
</organism>
<name>A0AC35FHJ6_9BILA</name>
<sequence>MYSKLPYYIFITLFFAIQNSFAVRSPKFELKTQYEASCFPKCTCNQTTVECKNLNEIKTDVFEHILPKIWPELDTVSITGNDLGDLPNENLFGDRNRHLRLTLLDLSDNDIRSFSAETFFGAPKVQFLYLRNNEITSVGSKPFDYMPLIRVIDLTAGFAEGVSGKKKGEIIGDMLESGHHFKQLQELILNANGLIKLDSEMFCTLENLGRLILADNLFESLDLNVKCLPSLRHLDLRNNRFEIVPAMIYKGGLDLNAIDISQNPLKCDCKMEEFIKFANDDSTIFLDQGKTICKAPTELAGKGIFEIDTETTNLCQRGSRLLHWIILILIAGGCFYVYRHLRRAGKLPRMPTVFGYSQLKSNDEMNNNYNSSNNQPAFV</sequence>
<proteinExistence type="predicted"/>
<evidence type="ECO:0000313" key="2">
    <source>
        <dbReference type="WBParaSite" id="PS1159_v2.g17600.t1"/>
    </source>
</evidence>
<protein>
    <submittedName>
        <fullName evidence="2">Uncharacterized protein</fullName>
    </submittedName>
</protein>
<dbReference type="WBParaSite" id="PS1159_v2.g17600.t1">
    <property type="protein sequence ID" value="PS1159_v2.g17600.t1"/>
    <property type="gene ID" value="PS1159_v2.g17600"/>
</dbReference>
<accession>A0AC35FHJ6</accession>
<evidence type="ECO:0000313" key="1">
    <source>
        <dbReference type="Proteomes" id="UP000887580"/>
    </source>
</evidence>